<feature type="domain" description="Methyltransferase type 12" evidence="1">
    <location>
        <begin position="31"/>
        <end position="127"/>
    </location>
</feature>
<dbReference type="CDD" id="cd02440">
    <property type="entry name" value="AdoMet_MTases"/>
    <property type="match status" value="1"/>
</dbReference>
<gene>
    <name evidence="2" type="ORF">GGQ54_001154</name>
</gene>
<dbReference type="PANTHER" id="PTHR43861:SF1">
    <property type="entry name" value="TRANS-ACONITATE 2-METHYLTRANSFERASE"/>
    <property type="match status" value="1"/>
</dbReference>
<reference evidence="2 3" key="1">
    <citation type="submission" date="2020-07" db="EMBL/GenBank/DDBJ databases">
        <title>Sequencing the genomes of 1000 actinobacteria strains.</title>
        <authorList>
            <person name="Klenk H.-P."/>
        </authorList>
    </citation>
    <scope>NUCLEOTIDE SEQUENCE [LARGE SCALE GENOMIC DNA]</scope>
    <source>
        <strain evidence="2 3">DSM 103164</strain>
    </source>
</reference>
<keyword evidence="2" id="KW-0489">Methyltransferase</keyword>
<organism evidence="2 3">
    <name type="scientific">Naumannella cuiyingiana</name>
    <dbReference type="NCBI Taxonomy" id="1347891"/>
    <lineage>
        <taxon>Bacteria</taxon>
        <taxon>Bacillati</taxon>
        <taxon>Actinomycetota</taxon>
        <taxon>Actinomycetes</taxon>
        <taxon>Propionibacteriales</taxon>
        <taxon>Propionibacteriaceae</taxon>
        <taxon>Naumannella</taxon>
    </lineage>
</organism>
<dbReference type="Gene3D" id="3.40.50.150">
    <property type="entry name" value="Vaccinia Virus protein VP39"/>
    <property type="match status" value="1"/>
</dbReference>
<evidence type="ECO:0000259" key="1">
    <source>
        <dbReference type="Pfam" id="PF08242"/>
    </source>
</evidence>
<evidence type="ECO:0000313" key="3">
    <source>
        <dbReference type="Proteomes" id="UP000527616"/>
    </source>
</evidence>
<dbReference type="Pfam" id="PF08242">
    <property type="entry name" value="Methyltransf_12"/>
    <property type="match status" value="1"/>
</dbReference>
<proteinExistence type="predicted"/>
<comment type="caution">
    <text evidence="2">The sequence shown here is derived from an EMBL/GenBank/DDBJ whole genome shotgun (WGS) entry which is preliminary data.</text>
</comment>
<keyword evidence="2" id="KW-0830">Ubiquinone</keyword>
<dbReference type="EMBL" id="JACBZS010000001">
    <property type="protein sequence ID" value="NYI70594.1"/>
    <property type="molecule type" value="Genomic_DNA"/>
</dbReference>
<dbReference type="Proteomes" id="UP000527616">
    <property type="component" value="Unassembled WGS sequence"/>
</dbReference>
<dbReference type="GO" id="GO:0032259">
    <property type="term" value="P:methylation"/>
    <property type="evidence" value="ECO:0007669"/>
    <property type="project" value="UniProtKB-KW"/>
</dbReference>
<dbReference type="GO" id="GO:0008168">
    <property type="term" value="F:methyltransferase activity"/>
    <property type="evidence" value="ECO:0007669"/>
    <property type="project" value="UniProtKB-KW"/>
</dbReference>
<dbReference type="InterPro" id="IPR029063">
    <property type="entry name" value="SAM-dependent_MTases_sf"/>
</dbReference>
<dbReference type="InterPro" id="IPR013217">
    <property type="entry name" value="Methyltransf_12"/>
</dbReference>
<keyword evidence="2" id="KW-0808">Transferase</keyword>
<dbReference type="SUPFAM" id="SSF53335">
    <property type="entry name" value="S-adenosyl-L-methionine-dependent methyltransferases"/>
    <property type="match status" value="1"/>
</dbReference>
<evidence type="ECO:0000313" key="2">
    <source>
        <dbReference type="EMBL" id="NYI70594.1"/>
    </source>
</evidence>
<accession>A0A7Z0IKG5</accession>
<sequence length="185" mass="19121">MVGLNPGYRHHLRLAADALVAGIDEPEPTLIDLGCGTGLSTRALLDAAIARGLTPRIVGVDASPGMLARARAGDWPGGVEFVDGRAEQLGELGLPAADGVLACYLLRNVTDLPATLAAIRAALRPGSPFVAEDSSVTGFASVPDLCRAMAATGFVEIAARTVPGWQHRILHVIRARSAPGLDSEA</sequence>
<dbReference type="AlphaFoldDB" id="A0A7Z0IKG5"/>
<protein>
    <submittedName>
        <fullName evidence="2">Ubiquinone/menaquinone biosynthesis C-methylase UbiE</fullName>
    </submittedName>
</protein>
<name>A0A7Z0IKG5_9ACTN</name>
<dbReference type="PANTHER" id="PTHR43861">
    <property type="entry name" value="TRANS-ACONITATE 2-METHYLTRANSFERASE-RELATED"/>
    <property type="match status" value="1"/>
</dbReference>
<keyword evidence="3" id="KW-1185">Reference proteome</keyword>